<organism evidence="2 3">
    <name type="scientific">Terrilactibacillus laevilacticus</name>
    <dbReference type="NCBI Taxonomy" id="1380157"/>
    <lineage>
        <taxon>Bacteria</taxon>
        <taxon>Bacillati</taxon>
        <taxon>Bacillota</taxon>
        <taxon>Bacilli</taxon>
        <taxon>Bacillales</taxon>
        <taxon>Bacillaceae</taxon>
        <taxon>Terrilactibacillus</taxon>
    </lineage>
</organism>
<comment type="caution">
    <text evidence="2">The sequence shown here is derived from an EMBL/GenBank/DDBJ whole genome shotgun (WGS) entry which is preliminary data.</text>
</comment>
<dbReference type="InterPro" id="IPR002933">
    <property type="entry name" value="Peptidase_M20"/>
</dbReference>
<dbReference type="InterPro" id="IPR017439">
    <property type="entry name" value="Amidohydrolase"/>
</dbReference>
<dbReference type="Gene3D" id="3.40.630.10">
    <property type="entry name" value="Zn peptidases"/>
    <property type="match status" value="1"/>
</dbReference>
<evidence type="ECO:0000313" key="2">
    <source>
        <dbReference type="EMBL" id="MFD2616388.1"/>
    </source>
</evidence>
<dbReference type="SUPFAM" id="SSF55031">
    <property type="entry name" value="Bacterial exopeptidase dimerisation domain"/>
    <property type="match status" value="1"/>
</dbReference>
<dbReference type="Pfam" id="PF07687">
    <property type="entry name" value="M20_dimer"/>
    <property type="match status" value="1"/>
</dbReference>
<keyword evidence="3" id="KW-1185">Reference proteome</keyword>
<feature type="domain" description="Peptidase M20 dimerisation" evidence="1">
    <location>
        <begin position="179"/>
        <end position="275"/>
    </location>
</feature>
<accession>A0ABW5PM99</accession>
<gene>
    <name evidence="2" type="ORF">ACFSTF_03535</name>
</gene>
<protein>
    <submittedName>
        <fullName evidence="2">Amidohydrolase</fullName>
    </submittedName>
</protein>
<dbReference type="Pfam" id="PF01546">
    <property type="entry name" value="Peptidase_M20"/>
    <property type="match status" value="1"/>
</dbReference>
<dbReference type="Proteomes" id="UP001597458">
    <property type="component" value="Unassembled WGS sequence"/>
</dbReference>
<dbReference type="PIRSF" id="PIRSF005962">
    <property type="entry name" value="Pept_M20D_amidohydro"/>
    <property type="match status" value="1"/>
</dbReference>
<dbReference type="Gene3D" id="3.30.70.360">
    <property type="match status" value="1"/>
</dbReference>
<dbReference type="RefSeq" id="WP_141189920.1">
    <property type="nucleotide sequence ID" value="NZ_JBHUMR010000007.1"/>
</dbReference>
<proteinExistence type="predicted"/>
<dbReference type="NCBIfam" id="TIGR01891">
    <property type="entry name" value="amidohydrolases"/>
    <property type="match status" value="1"/>
</dbReference>
<evidence type="ECO:0000259" key="1">
    <source>
        <dbReference type="Pfam" id="PF07687"/>
    </source>
</evidence>
<dbReference type="InterPro" id="IPR011650">
    <property type="entry name" value="Peptidase_M20_dimer"/>
</dbReference>
<dbReference type="SUPFAM" id="SSF53187">
    <property type="entry name" value="Zn-dependent exopeptidases"/>
    <property type="match status" value="1"/>
</dbReference>
<sequence length="382" mass="41826">MINIIENLEEELVSVRHNLHSEPELSNEEFETTKKLRNWLNKAHIRILDVPLRTGLIAEVSGNPTGPVIAIRGDIDALPIHEEADVSYRSKYDGIMHACGHDFHTAAILGAAYLLKQKESFLKGTVRIIFQPAEETGHGAKAILNSQGLKDVQAIFGLHNKPSLKLGELGTRIGPSSAGVDRFEIHVEGIGTHAAHPDLGIDPILVTGHIITALQSIVSRNIDWQDSVVVSVTHIQSGNTWNVIPSTAYLEGTVRTFSETIREEIPKRIRTIIEGIAATFGAKATLAWHPGPPSVVNDKDWTPFTFGVAKESGFSTVEIEPSAGGEDFAFYQQQIPGTFVDIGTSQPYNLHHPKFTVDDAALLPSAKFFALLAERALERLDH</sequence>
<dbReference type="PANTHER" id="PTHR11014:SF63">
    <property type="entry name" value="METALLOPEPTIDASE, PUTATIVE (AFU_ORTHOLOGUE AFUA_6G09600)-RELATED"/>
    <property type="match status" value="1"/>
</dbReference>
<reference evidence="3" key="1">
    <citation type="journal article" date="2019" name="Int. J. Syst. Evol. Microbiol.">
        <title>The Global Catalogue of Microorganisms (GCM) 10K type strain sequencing project: providing services to taxonomists for standard genome sequencing and annotation.</title>
        <authorList>
            <consortium name="The Broad Institute Genomics Platform"/>
            <consortium name="The Broad Institute Genome Sequencing Center for Infectious Disease"/>
            <person name="Wu L."/>
            <person name="Ma J."/>
        </authorList>
    </citation>
    <scope>NUCLEOTIDE SEQUENCE [LARGE SCALE GENOMIC DNA]</scope>
    <source>
        <strain evidence="3">TISTR 2241</strain>
    </source>
</reference>
<dbReference type="InterPro" id="IPR036264">
    <property type="entry name" value="Bact_exopeptidase_dim_dom"/>
</dbReference>
<evidence type="ECO:0000313" key="3">
    <source>
        <dbReference type="Proteomes" id="UP001597458"/>
    </source>
</evidence>
<dbReference type="PANTHER" id="PTHR11014">
    <property type="entry name" value="PEPTIDASE M20 FAMILY MEMBER"/>
    <property type="match status" value="1"/>
</dbReference>
<name>A0ABW5PM99_9BACI</name>
<dbReference type="EMBL" id="JBHUMR010000007">
    <property type="protein sequence ID" value="MFD2616388.1"/>
    <property type="molecule type" value="Genomic_DNA"/>
</dbReference>